<dbReference type="Pfam" id="PF13522">
    <property type="entry name" value="GATase_6"/>
    <property type="match status" value="1"/>
</dbReference>
<dbReference type="InterPro" id="IPR017932">
    <property type="entry name" value="GATase_2_dom"/>
</dbReference>
<protein>
    <recommendedName>
        <fullName evidence="2">glutamine--fructose-6-phosphate transaminase (isomerizing)</fullName>
        <ecNumber evidence="2">2.6.1.16</ecNumber>
    </recommendedName>
</protein>
<evidence type="ECO:0000256" key="5">
    <source>
        <dbReference type="SAM" id="MobiDB-lite"/>
    </source>
</evidence>
<organism evidence="7 8">
    <name type="scientific">Cellulophaga phage phi14:2</name>
    <dbReference type="NCBI Taxonomy" id="1327990"/>
    <lineage>
        <taxon>Viruses</taxon>
        <taxon>Duplodnaviria</taxon>
        <taxon>Heunggongvirae</taxon>
        <taxon>Uroviricota</taxon>
        <taxon>Caudoviricetes</taxon>
        <taxon>Crassvirales</taxon>
        <taxon>Steigviridae</taxon>
        <taxon>Asinivirinae</taxon>
        <taxon>Akihdevirus</taxon>
        <taxon>Akihdevirus balticus</taxon>
    </lineage>
</organism>
<dbReference type="SUPFAM" id="SSF56235">
    <property type="entry name" value="N-terminal nucleophile aminohydrolases (Ntn hydrolases)"/>
    <property type="match status" value="1"/>
</dbReference>
<accession>S0A016</accession>
<evidence type="ECO:0000256" key="3">
    <source>
        <dbReference type="ARBA" id="ARBA00022679"/>
    </source>
</evidence>
<evidence type="ECO:0000313" key="8">
    <source>
        <dbReference type="Proteomes" id="UP000014725"/>
    </source>
</evidence>
<dbReference type="Gene3D" id="3.60.20.10">
    <property type="entry name" value="Glutamine Phosphoribosylpyrophosphate, subunit 1, domain 1"/>
    <property type="match status" value="1"/>
</dbReference>
<feature type="region of interest" description="Disordered" evidence="5">
    <location>
        <begin position="283"/>
        <end position="341"/>
    </location>
</feature>
<dbReference type="EMBL" id="KC821624">
    <property type="protein sequence ID" value="AGO48929.1"/>
    <property type="molecule type" value="Genomic_DNA"/>
</dbReference>
<reference evidence="8" key="2">
    <citation type="submission" date="2013-03" db="EMBL/GenBank/DDBJ databases">
        <title>The Cellulophaga phages: a novel, diverse, and globally ubiquitous model system.</title>
        <authorList>
            <person name="Holmfeldt K."/>
            <person name="Solonenko N."/>
            <person name="Shah M."/>
            <person name="Corrier K."/>
            <person name="Riemann L."/>
            <person name="VerBerkmoes N.C."/>
            <person name="Sullivan M.B."/>
        </authorList>
    </citation>
    <scope>NUCLEOTIDE SEQUENCE [LARGE SCALE GENOMIC DNA]</scope>
</reference>
<proteinExistence type="predicted"/>
<keyword evidence="8" id="KW-1185">Reference proteome</keyword>
<dbReference type="GeneID" id="16797471"/>
<evidence type="ECO:0000256" key="2">
    <source>
        <dbReference type="ARBA" id="ARBA00012916"/>
    </source>
</evidence>
<dbReference type="EC" id="2.6.1.16" evidence="2"/>
<sequence length="638" mass="71160">MTIIEIILVALFIHTVGFFLTKKRRINNVISCGLFGWIGATPEEFNKDKFDKLGIQNETRGKHSCGVSVDGELYKGVDSEKEYRDFIAGSSYPLPTKIPAVIGHTRYATGGAHNAQNAHPFKFVNDESDPSAFTIGAHNGVIKNYKELGEEFGIEVGDKIDSEVLLEILSKDNIDVLLKYYGAAALLIYSTIDPDSLWVFKGSSLSSSYVRTPATEERPLFFYQESPTSMYISSLLAPLRGICENDKQKAEAVMEFRSNILYKIKEGTIVKRLEIDRSKMNQTGAPYVRPTNNNAAKKETGEVNTSSQTTIKLTEGSKQTDSDNTSSTRINTVSENSTGSHTINNLHYEKAVFENTEDPIYYENTRYKSKGKLVTGVCILTEEAGFLNVASDSRKAKEALKNFSYVEEGSNNLIKFGDISECTLFFIHEGVLLKSELDYEACVGHLSDYGAKKILTSKYSFMSEYPLIDITRAADGIVYTTNQMTVKENKYFSGSFSPIGAYKTYRINYGDLTSFIIKTDLNSPKSSVKTLSIYNDGDFSDITDNMTGGPEEDDDDVFEENLSNELNDASEDDIKRIITLKDELNTALSYGLIEIDSLTIPESVMLDEFSNFIKDTQKRFKSISAMIEESINNNVTND</sequence>
<evidence type="ECO:0000256" key="4">
    <source>
        <dbReference type="ARBA" id="ARBA00022962"/>
    </source>
</evidence>
<dbReference type="OrthoDB" id="1144at10239"/>
<keyword evidence="3 7" id="KW-0808">Transferase</keyword>
<gene>
    <name evidence="7" type="ORF">Phi14:2_gp051</name>
</gene>
<evidence type="ECO:0000313" key="7">
    <source>
        <dbReference type="EMBL" id="AGO48929.1"/>
    </source>
</evidence>
<name>S0A016_9CAUD</name>
<keyword evidence="4" id="KW-0315">Glutamine amidotransferase</keyword>
<dbReference type="KEGG" id="vg:16797471"/>
<evidence type="ECO:0000259" key="6">
    <source>
        <dbReference type="PROSITE" id="PS51278"/>
    </source>
</evidence>
<dbReference type="Proteomes" id="UP000014725">
    <property type="component" value="Segment"/>
</dbReference>
<dbReference type="InterPro" id="IPR029055">
    <property type="entry name" value="Ntn_hydrolases_N"/>
</dbReference>
<keyword evidence="7" id="KW-0032">Aminotransferase</keyword>
<reference evidence="7 8" key="1">
    <citation type="journal article" date="2013" name="Proc. Natl. Acad. Sci. U.S.A.">
        <title>Twelve previously unknown phage genera are ubiquitous in global oceans.</title>
        <authorList>
            <person name="Holmfeldt K."/>
            <person name="Solonenko N."/>
            <person name="Shah M."/>
            <person name="Corrier K."/>
            <person name="Riemann L."/>
            <person name="Verberkmoes N.C."/>
            <person name="Sullivan M.B."/>
        </authorList>
    </citation>
    <scope>NUCLEOTIDE SEQUENCE [LARGE SCALE GENOMIC DNA]</scope>
    <source>
        <strain evidence="7">Phi14:2</strain>
    </source>
</reference>
<dbReference type="GO" id="GO:0004360">
    <property type="term" value="F:glutamine-fructose-6-phosphate transaminase (isomerizing) activity"/>
    <property type="evidence" value="ECO:0007669"/>
    <property type="project" value="UniProtKB-EC"/>
</dbReference>
<feature type="compositionally biased region" description="Polar residues" evidence="5">
    <location>
        <begin position="283"/>
        <end position="295"/>
    </location>
</feature>
<dbReference type="PROSITE" id="PS51278">
    <property type="entry name" value="GATASE_TYPE_2"/>
    <property type="match status" value="1"/>
</dbReference>
<feature type="compositionally biased region" description="Polar residues" evidence="5">
    <location>
        <begin position="302"/>
        <end position="341"/>
    </location>
</feature>
<evidence type="ECO:0000256" key="1">
    <source>
        <dbReference type="ARBA" id="ARBA00001031"/>
    </source>
</evidence>
<dbReference type="CDD" id="cd00352">
    <property type="entry name" value="Gn_AT_II"/>
    <property type="match status" value="1"/>
</dbReference>
<dbReference type="PANTHER" id="PTHR10937">
    <property type="entry name" value="GLUCOSAMINE--FRUCTOSE-6-PHOSPHATE AMINOTRANSFERASE, ISOMERIZING"/>
    <property type="match status" value="1"/>
</dbReference>
<comment type="catalytic activity">
    <reaction evidence="1">
        <text>D-fructose 6-phosphate + L-glutamine = D-glucosamine 6-phosphate + L-glutamate</text>
        <dbReference type="Rhea" id="RHEA:13237"/>
        <dbReference type="ChEBI" id="CHEBI:29985"/>
        <dbReference type="ChEBI" id="CHEBI:58359"/>
        <dbReference type="ChEBI" id="CHEBI:58725"/>
        <dbReference type="ChEBI" id="CHEBI:61527"/>
        <dbReference type="EC" id="2.6.1.16"/>
    </reaction>
</comment>
<feature type="domain" description="Glutamine amidotransferase type-2" evidence="6">
    <location>
        <begin position="32"/>
        <end position="267"/>
    </location>
</feature>